<feature type="transmembrane region" description="Helical" evidence="1">
    <location>
        <begin position="154"/>
        <end position="174"/>
    </location>
</feature>
<feature type="transmembrane region" description="Helical" evidence="1">
    <location>
        <begin position="56"/>
        <end position="73"/>
    </location>
</feature>
<evidence type="ECO:0000313" key="3">
    <source>
        <dbReference type="Proteomes" id="UP000494255"/>
    </source>
</evidence>
<keyword evidence="1" id="KW-1133">Transmembrane helix</keyword>
<accession>A0A6J4ZYF9</accession>
<evidence type="ECO:0000313" key="2">
    <source>
        <dbReference type="EMBL" id="CAB3646546.1"/>
    </source>
</evidence>
<feature type="transmembrane region" description="Helical" evidence="1">
    <location>
        <begin position="186"/>
        <end position="211"/>
    </location>
</feature>
<evidence type="ECO:0000256" key="1">
    <source>
        <dbReference type="SAM" id="Phobius"/>
    </source>
</evidence>
<dbReference type="AlphaFoldDB" id="A0A6J4ZYF9"/>
<feature type="transmembrane region" description="Helical" evidence="1">
    <location>
        <begin position="27"/>
        <end position="44"/>
    </location>
</feature>
<dbReference type="Proteomes" id="UP000494255">
    <property type="component" value="Unassembled WGS sequence"/>
</dbReference>
<dbReference type="EMBL" id="CADIKC010000001">
    <property type="protein sequence ID" value="CAB3646546.1"/>
    <property type="molecule type" value="Genomic_DNA"/>
</dbReference>
<protein>
    <submittedName>
        <fullName evidence="2">Uncharacterized protein</fullName>
    </submittedName>
</protein>
<reference evidence="2 3" key="1">
    <citation type="submission" date="2020-04" db="EMBL/GenBank/DDBJ databases">
        <authorList>
            <person name="De Canck E."/>
        </authorList>
    </citation>
    <scope>NUCLEOTIDE SEQUENCE [LARGE SCALE GENOMIC DNA]</scope>
    <source>
        <strain evidence="2 3">LMG 24238</strain>
    </source>
</reference>
<gene>
    <name evidence="2" type="ORF">LMG24238_00786</name>
</gene>
<keyword evidence="3" id="KW-1185">Reference proteome</keyword>
<feature type="transmembrane region" description="Helical" evidence="1">
    <location>
        <begin position="223"/>
        <end position="241"/>
    </location>
</feature>
<keyword evidence="1" id="KW-0472">Membrane</keyword>
<sequence length="250" mass="26775">MFTMACRAEVGGYFGAVAIYPHSSLPIFAQWLSLGGFALANLWASNGLLRGDQRARPALILIFILGGALTLAFSDAAAFKVWLVSDTLSIAMLAALYTRKINHYLNATEAKASSFDRKDRQVVALHAVAVFGTYVILTSLFAHVLPTDSAVSHGYGPAPFLALFGGLIFIAYGIKADRASMLRETALLLIALASFLAYQCVITQVTVQILFPKLAISFDWNHTAPWVIAIAAAGIALLVAGRSPTIEAKN</sequence>
<proteinExistence type="predicted"/>
<feature type="transmembrane region" description="Helical" evidence="1">
    <location>
        <begin position="122"/>
        <end position="142"/>
    </location>
</feature>
<feature type="transmembrane region" description="Helical" evidence="1">
    <location>
        <begin position="79"/>
        <end position="97"/>
    </location>
</feature>
<name>A0A6J4ZYF9_9BURK</name>
<organism evidence="2 3">
    <name type="scientific">Paraburkholderia sediminicola</name>
    <dbReference type="NCBI Taxonomy" id="458836"/>
    <lineage>
        <taxon>Bacteria</taxon>
        <taxon>Pseudomonadati</taxon>
        <taxon>Pseudomonadota</taxon>
        <taxon>Betaproteobacteria</taxon>
        <taxon>Burkholderiales</taxon>
        <taxon>Burkholderiaceae</taxon>
        <taxon>Paraburkholderia</taxon>
    </lineage>
</organism>
<keyword evidence="1" id="KW-0812">Transmembrane</keyword>